<organism evidence="1 2">
    <name type="scientific">Cetraspora pellucida</name>
    <dbReference type="NCBI Taxonomy" id="1433469"/>
    <lineage>
        <taxon>Eukaryota</taxon>
        <taxon>Fungi</taxon>
        <taxon>Fungi incertae sedis</taxon>
        <taxon>Mucoromycota</taxon>
        <taxon>Glomeromycotina</taxon>
        <taxon>Glomeromycetes</taxon>
        <taxon>Diversisporales</taxon>
        <taxon>Gigasporaceae</taxon>
        <taxon>Cetraspora</taxon>
    </lineage>
</organism>
<feature type="non-terminal residue" evidence="1">
    <location>
        <position position="1"/>
    </location>
</feature>
<comment type="caution">
    <text evidence="1">The sequence shown here is derived from an EMBL/GenBank/DDBJ whole genome shotgun (WGS) entry which is preliminary data.</text>
</comment>
<keyword evidence="2" id="KW-1185">Reference proteome</keyword>
<name>A0ACA9PIF3_9GLOM</name>
<proteinExistence type="predicted"/>
<accession>A0ACA9PIF3</accession>
<evidence type="ECO:0000313" key="2">
    <source>
        <dbReference type="Proteomes" id="UP000789366"/>
    </source>
</evidence>
<gene>
    <name evidence="1" type="ORF">SPELUC_LOCUS11642</name>
</gene>
<protein>
    <submittedName>
        <fullName evidence="1">4384_t:CDS:1</fullName>
    </submittedName>
</protein>
<dbReference type="Proteomes" id="UP000789366">
    <property type="component" value="Unassembled WGS sequence"/>
</dbReference>
<reference evidence="1" key="1">
    <citation type="submission" date="2021-06" db="EMBL/GenBank/DDBJ databases">
        <authorList>
            <person name="Kallberg Y."/>
            <person name="Tangrot J."/>
            <person name="Rosling A."/>
        </authorList>
    </citation>
    <scope>NUCLEOTIDE SEQUENCE</scope>
    <source>
        <strain evidence="1">28 12/20/2015</strain>
    </source>
</reference>
<dbReference type="EMBL" id="CAJVPW010025257">
    <property type="protein sequence ID" value="CAG8707992.1"/>
    <property type="molecule type" value="Genomic_DNA"/>
</dbReference>
<sequence>PLEKISILFLKQASPDMYKEAINLRMLLQELQKEAASPYLT</sequence>
<evidence type="ECO:0000313" key="1">
    <source>
        <dbReference type="EMBL" id="CAG8707992.1"/>
    </source>
</evidence>